<reference evidence="1 2" key="1">
    <citation type="submission" date="2018-11" db="EMBL/GenBank/DDBJ databases">
        <authorList>
            <consortium name="Pathogen Informatics"/>
        </authorList>
    </citation>
    <scope>NUCLEOTIDE SEQUENCE [LARGE SCALE GENOMIC DNA]</scope>
</reference>
<sequence length="99" mass="10771">MLERNTAVADDERITKRFAAERLKFFESNKRELADNGGNQLTHKGKALTEIEKYDHGMLSEEDDDDEGEMGDIGADVVAATHFGGGGAVETATIKRLGS</sequence>
<organism evidence="1 2">
    <name type="scientific">Gongylonema pulchrum</name>
    <dbReference type="NCBI Taxonomy" id="637853"/>
    <lineage>
        <taxon>Eukaryota</taxon>
        <taxon>Metazoa</taxon>
        <taxon>Ecdysozoa</taxon>
        <taxon>Nematoda</taxon>
        <taxon>Chromadorea</taxon>
        <taxon>Rhabditida</taxon>
        <taxon>Spirurina</taxon>
        <taxon>Spiruromorpha</taxon>
        <taxon>Spiruroidea</taxon>
        <taxon>Gongylonematidae</taxon>
        <taxon>Gongylonema</taxon>
    </lineage>
</organism>
<evidence type="ECO:0000313" key="2">
    <source>
        <dbReference type="Proteomes" id="UP000271098"/>
    </source>
</evidence>
<dbReference type="InterPro" id="IPR007276">
    <property type="entry name" value="Nop14"/>
</dbReference>
<name>A0A3P6RWR0_9BILA</name>
<dbReference type="GO" id="GO:0032040">
    <property type="term" value="C:small-subunit processome"/>
    <property type="evidence" value="ECO:0007669"/>
    <property type="project" value="InterPro"/>
</dbReference>
<accession>A0A3P6RWR0</accession>
<keyword evidence="2" id="KW-1185">Reference proteome</keyword>
<gene>
    <name evidence="1" type="ORF">GPUH_LOCUS9076</name>
</gene>
<dbReference type="AlphaFoldDB" id="A0A3P6RWR0"/>
<dbReference type="Pfam" id="PF04147">
    <property type="entry name" value="Nop14"/>
    <property type="match status" value="1"/>
</dbReference>
<dbReference type="Proteomes" id="UP000271098">
    <property type="component" value="Unassembled WGS sequence"/>
</dbReference>
<dbReference type="EMBL" id="UYRT01028545">
    <property type="protein sequence ID" value="VDK67902.1"/>
    <property type="molecule type" value="Genomic_DNA"/>
</dbReference>
<dbReference type="OrthoDB" id="284275at2759"/>
<protein>
    <submittedName>
        <fullName evidence="1">Uncharacterized protein</fullName>
    </submittedName>
</protein>
<proteinExistence type="predicted"/>
<evidence type="ECO:0000313" key="1">
    <source>
        <dbReference type="EMBL" id="VDK67902.1"/>
    </source>
</evidence>